<gene>
    <name evidence="1" type="ORF">BJG266_LOCUS23692</name>
    <name evidence="2" type="ORF">QVE165_LOCUS40942</name>
</gene>
<sequence>MCEFSRNYDDPRFDGTTANISLTEMCVYLLKCGLTDGFERDCPCGRNTSCYSLMMSYCANPQWIQYPNMGLIRPYVLTYYIAQESYSDKTPAYFVFSGTIQCRGYRAVASTNMNITMLSNHVQQYILSPYKDFYFCSNALIEKNTSVSIKYFPANCWNDSRAFSNHSYNYIDICPNFQQCISAYRINDGHMDCPYEEDEKVEIATSPCAKIQRHRFQCSPLQKTCFPVRVLGAGDRCTNKFDQYVYGTVAIHHSSSTMNRKRYYDTWDDNNDAGNNGEGESVKAGSFRYKGLIKNDPCENKPLWFLKSQERLGKLSPFYDCLNSRRAE</sequence>
<organism evidence="2 3">
    <name type="scientific">Adineta steineri</name>
    <dbReference type="NCBI Taxonomy" id="433720"/>
    <lineage>
        <taxon>Eukaryota</taxon>
        <taxon>Metazoa</taxon>
        <taxon>Spiralia</taxon>
        <taxon>Gnathifera</taxon>
        <taxon>Rotifera</taxon>
        <taxon>Eurotatoria</taxon>
        <taxon>Bdelloidea</taxon>
        <taxon>Adinetida</taxon>
        <taxon>Adinetidae</taxon>
        <taxon>Adineta</taxon>
    </lineage>
</organism>
<name>A0A815QDN4_9BILA</name>
<evidence type="ECO:0000313" key="2">
    <source>
        <dbReference type="EMBL" id="CAF1461020.1"/>
    </source>
</evidence>
<dbReference type="AlphaFoldDB" id="A0A815QDN4"/>
<proteinExistence type="predicted"/>
<dbReference type="EMBL" id="CAJNOI010000161">
    <property type="protein sequence ID" value="CAF1143700.1"/>
    <property type="molecule type" value="Genomic_DNA"/>
</dbReference>
<dbReference type="Proteomes" id="UP000663832">
    <property type="component" value="Unassembled WGS sequence"/>
</dbReference>
<reference evidence="2" key="1">
    <citation type="submission" date="2021-02" db="EMBL/GenBank/DDBJ databases">
        <authorList>
            <person name="Nowell W R."/>
        </authorList>
    </citation>
    <scope>NUCLEOTIDE SEQUENCE</scope>
</reference>
<comment type="caution">
    <text evidence="2">The sequence shown here is derived from an EMBL/GenBank/DDBJ whole genome shotgun (WGS) entry which is preliminary data.</text>
</comment>
<evidence type="ECO:0000313" key="3">
    <source>
        <dbReference type="Proteomes" id="UP000663832"/>
    </source>
</evidence>
<dbReference type="Proteomes" id="UP000663877">
    <property type="component" value="Unassembled WGS sequence"/>
</dbReference>
<accession>A0A815QDN4</accession>
<keyword evidence="3" id="KW-1185">Reference proteome</keyword>
<evidence type="ECO:0000313" key="1">
    <source>
        <dbReference type="EMBL" id="CAF1143700.1"/>
    </source>
</evidence>
<protein>
    <submittedName>
        <fullName evidence="2">Uncharacterized protein</fullName>
    </submittedName>
</protein>
<dbReference type="EMBL" id="CAJNOM010000480">
    <property type="protein sequence ID" value="CAF1461020.1"/>
    <property type="molecule type" value="Genomic_DNA"/>
</dbReference>